<evidence type="ECO:0008006" key="6">
    <source>
        <dbReference type="Google" id="ProtNLM"/>
    </source>
</evidence>
<comment type="caution">
    <text evidence="4">The sequence shown here is derived from an EMBL/GenBank/DDBJ whole genome shotgun (WGS) entry which is preliminary data.</text>
</comment>
<dbReference type="AlphaFoldDB" id="A0AAV6XP58"/>
<evidence type="ECO:0000256" key="2">
    <source>
        <dbReference type="SAM" id="MobiDB-lite"/>
    </source>
</evidence>
<feature type="region of interest" description="Disordered" evidence="2">
    <location>
        <begin position="49"/>
        <end position="94"/>
    </location>
</feature>
<sequence>MASKAVLLVLACFLLVNTRVSAEWEEEILIQGDKINPVAIRTYKSSPPPANPPLIATAPPPPPPVTAPANPPLIATAPPPPPLVTAPAPPPHPPRNREECTPLCVVRCKDHSRKNLCLRACLTCCERCKCVPPGQYGNTEKCGPCYSRMTTRGGKLKCP</sequence>
<keyword evidence="5" id="KW-1185">Reference proteome</keyword>
<dbReference type="EMBL" id="WHWC01000004">
    <property type="protein sequence ID" value="KAG8384786.1"/>
    <property type="molecule type" value="Genomic_DNA"/>
</dbReference>
<dbReference type="InterPro" id="IPR003854">
    <property type="entry name" value="GASA"/>
</dbReference>
<comment type="similarity">
    <text evidence="1">Belongs to the GASA family.</text>
</comment>
<evidence type="ECO:0000313" key="5">
    <source>
        <dbReference type="Proteomes" id="UP000826271"/>
    </source>
</evidence>
<evidence type="ECO:0000313" key="4">
    <source>
        <dbReference type="EMBL" id="KAG8384786.1"/>
    </source>
</evidence>
<dbReference type="PANTHER" id="PTHR23201:SF53">
    <property type="entry name" value="GIBBERELLIN-REGULATED PROTEIN 14"/>
    <property type="match status" value="1"/>
</dbReference>
<feature type="signal peptide" evidence="3">
    <location>
        <begin position="1"/>
        <end position="22"/>
    </location>
</feature>
<evidence type="ECO:0000256" key="3">
    <source>
        <dbReference type="SAM" id="SignalP"/>
    </source>
</evidence>
<feature type="compositionally biased region" description="Pro residues" evidence="2">
    <location>
        <begin position="49"/>
        <end position="93"/>
    </location>
</feature>
<reference evidence="4" key="1">
    <citation type="submission" date="2019-10" db="EMBL/GenBank/DDBJ databases">
        <authorList>
            <person name="Zhang R."/>
            <person name="Pan Y."/>
            <person name="Wang J."/>
            <person name="Ma R."/>
            <person name="Yu S."/>
        </authorList>
    </citation>
    <scope>NUCLEOTIDE SEQUENCE</scope>
    <source>
        <strain evidence="4">LA-IB0</strain>
        <tissue evidence="4">Leaf</tissue>
    </source>
</reference>
<organism evidence="4 5">
    <name type="scientific">Buddleja alternifolia</name>
    <dbReference type="NCBI Taxonomy" id="168488"/>
    <lineage>
        <taxon>Eukaryota</taxon>
        <taxon>Viridiplantae</taxon>
        <taxon>Streptophyta</taxon>
        <taxon>Embryophyta</taxon>
        <taxon>Tracheophyta</taxon>
        <taxon>Spermatophyta</taxon>
        <taxon>Magnoliopsida</taxon>
        <taxon>eudicotyledons</taxon>
        <taxon>Gunneridae</taxon>
        <taxon>Pentapetalae</taxon>
        <taxon>asterids</taxon>
        <taxon>lamiids</taxon>
        <taxon>Lamiales</taxon>
        <taxon>Scrophulariaceae</taxon>
        <taxon>Buddlejeae</taxon>
        <taxon>Buddleja</taxon>
    </lineage>
</organism>
<dbReference type="PANTHER" id="PTHR23201">
    <property type="entry name" value="EXTENSIN, PROLINE-RICH PROTEIN"/>
    <property type="match status" value="1"/>
</dbReference>
<gene>
    <name evidence="4" type="ORF">BUALT_Bualt04G0154700</name>
</gene>
<accession>A0AAV6XP58</accession>
<dbReference type="Proteomes" id="UP000826271">
    <property type="component" value="Unassembled WGS sequence"/>
</dbReference>
<feature type="chain" id="PRO_5043798408" description="Gibberellin-regulated protein 14" evidence="3">
    <location>
        <begin position="23"/>
        <end position="159"/>
    </location>
</feature>
<dbReference type="Pfam" id="PF02704">
    <property type="entry name" value="GASA"/>
    <property type="match status" value="1"/>
</dbReference>
<name>A0AAV6XP58_9LAMI</name>
<proteinExistence type="inferred from homology"/>
<protein>
    <recommendedName>
        <fullName evidence="6">Gibberellin-regulated protein 14</fullName>
    </recommendedName>
</protein>
<keyword evidence="3" id="KW-0732">Signal</keyword>
<evidence type="ECO:0000256" key="1">
    <source>
        <dbReference type="ARBA" id="ARBA00010582"/>
    </source>
</evidence>